<proteinExistence type="predicted"/>
<comment type="caution">
    <text evidence="1">The sequence shown here is derived from an EMBL/GenBank/DDBJ whole genome shotgun (WGS) entry which is preliminary data.</text>
</comment>
<reference evidence="1" key="1">
    <citation type="submission" date="2020-09" db="EMBL/GenBank/DDBJ databases">
        <title>Genome-Enabled Discovery of Anthraquinone Biosynthesis in Senna tora.</title>
        <authorList>
            <person name="Kang S.-H."/>
            <person name="Pandey R.P."/>
            <person name="Lee C.-M."/>
            <person name="Sim J.-S."/>
            <person name="Jeong J.-T."/>
            <person name="Choi B.-S."/>
            <person name="Jung M."/>
            <person name="Ginzburg D."/>
            <person name="Zhao K."/>
            <person name="Won S.Y."/>
            <person name="Oh T.-J."/>
            <person name="Yu Y."/>
            <person name="Kim N.-H."/>
            <person name="Lee O.R."/>
            <person name="Lee T.-H."/>
            <person name="Bashyal P."/>
            <person name="Kim T.-S."/>
            <person name="Lee W.-H."/>
            <person name="Kawkins C."/>
            <person name="Kim C.-K."/>
            <person name="Kim J.S."/>
            <person name="Ahn B.O."/>
            <person name="Rhee S.Y."/>
            <person name="Sohng J.K."/>
        </authorList>
    </citation>
    <scope>NUCLEOTIDE SEQUENCE</scope>
    <source>
        <tissue evidence="1">Leaf</tissue>
    </source>
</reference>
<accession>A0A834XCH4</accession>
<keyword evidence="2" id="KW-1185">Reference proteome</keyword>
<organism evidence="1 2">
    <name type="scientific">Senna tora</name>
    <dbReference type="NCBI Taxonomy" id="362788"/>
    <lineage>
        <taxon>Eukaryota</taxon>
        <taxon>Viridiplantae</taxon>
        <taxon>Streptophyta</taxon>
        <taxon>Embryophyta</taxon>
        <taxon>Tracheophyta</taxon>
        <taxon>Spermatophyta</taxon>
        <taxon>Magnoliopsida</taxon>
        <taxon>eudicotyledons</taxon>
        <taxon>Gunneridae</taxon>
        <taxon>Pentapetalae</taxon>
        <taxon>rosids</taxon>
        <taxon>fabids</taxon>
        <taxon>Fabales</taxon>
        <taxon>Fabaceae</taxon>
        <taxon>Caesalpinioideae</taxon>
        <taxon>Cassia clade</taxon>
        <taxon>Senna</taxon>
    </lineage>
</organism>
<dbReference type="Proteomes" id="UP000634136">
    <property type="component" value="Unassembled WGS sequence"/>
</dbReference>
<dbReference type="AlphaFoldDB" id="A0A834XCH4"/>
<dbReference type="EMBL" id="JAAIUW010000002">
    <property type="protein sequence ID" value="KAF7841985.1"/>
    <property type="molecule type" value="Genomic_DNA"/>
</dbReference>
<protein>
    <submittedName>
        <fullName evidence="1">Uncharacterized protein</fullName>
    </submittedName>
</protein>
<evidence type="ECO:0000313" key="2">
    <source>
        <dbReference type="Proteomes" id="UP000634136"/>
    </source>
</evidence>
<name>A0A834XCH4_9FABA</name>
<sequence>MELRASAMAGVFNLDFAVFKQASWRENVESMFLNTPMPSIAKNIGYNSRILHRSI</sequence>
<gene>
    <name evidence="1" type="ORF">G2W53_004283</name>
</gene>
<evidence type="ECO:0000313" key="1">
    <source>
        <dbReference type="EMBL" id="KAF7841985.1"/>
    </source>
</evidence>